<evidence type="ECO:0000313" key="2">
    <source>
        <dbReference type="Proteomes" id="UP000499080"/>
    </source>
</evidence>
<sequence>MELRASVKFVGCLPAFGLIGLFFENTVIGEVCLSLLQGCAIPRIQEKFNNEEYGTSCRGEFLRYTIVAIMKLWETDGSDEKLALSSPHVRRISHGWISLCGGYLKRNGISETYV</sequence>
<comment type="caution">
    <text evidence="1">The sequence shown here is derived from an EMBL/GenBank/DDBJ whole genome shotgun (WGS) entry which is preliminary data.</text>
</comment>
<gene>
    <name evidence="1" type="ORF">AVEN_225195_1</name>
</gene>
<dbReference type="Proteomes" id="UP000499080">
    <property type="component" value="Unassembled WGS sequence"/>
</dbReference>
<protein>
    <submittedName>
        <fullName evidence="1">Uncharacterized protein</fullName>
    </submittedName>
</protein>
<dbReference type="EMBL" id="BGPR01000022">
    <property type="protein sequence ID" value="GBL80487.1"/>
    <property type="molecule type" value="Genomic_DNA"/>
</dbReference>
<evidence type="ECO:0000313" key="1">
    <source>
        <dbReference type="EMBL" id="GBL80487.1"/>
    </source>
</evidence>
<name>A0A4Y2ALH8_ARAVE</name>
<accession>A0A4Y2ALH8</accession>
<dbReference type="AlphaFoldDB" id="A0A4Y2ALH8"/>
<keyword evidence="2" id="KW-1185">Reference proteome</keyword>
<organism evidence="1 2">
    <name type="scientific">Araneus ventricosus</name>
    <name type="common">Orbweaver spider</name>
    <name type="synonym">Epeira ventricosa</name>
    <dbReference type="NCBI Taxonomy" id="182803"/>
    <lineage>
        <taxon>Eukaryota</taxon>
        <taxon>Metazoa</taxon>
        <taxon>Ecdysozoa</taxon>
        <taxon>Arthropoda</taxon>
        <taxon>Chelicerata</taxon>
        <taxon>Arachnida</taxon>
        <taxon>Araneae</taxon>
        <taxon>Araneomorphae</taxon>
        <taxon>Entelegynae</taxon>
        <taxon>Araneoidea</taxon>
        <taxon>Araneidae</taxon>
        <taxon>Araneus</taxon>
    </lineage>
</organism>
<proteinExistence type="predicted"/>
<reference evidence="1 2" key="1">
    <citation type="journal article" date="2019" name="Sci. Rep.">
        <title>Orb-weaving spider Araneus ventricosus genome elucidates the spidroin gene catalogue.</title>
        <authorList>
            <person name="Kono N."/>
            <person name="Nakamura H."/>
            <person name="Ohtoshi R."/>
            <person name="Moran D.A.P."/>
            <person name="Shinohara A."/>
            <person name="Yoshida Y."/>
            <person name="Fujiwara M."/>
            <person name="Mori M."/>
            <person name="Tomita M."/>
            <person name="Arakawa K."/>
        </authorList>
    </citation>
    <scope>NUCLEOTIDE SEQUENCE [LARGE SCALE GENOMIC DNA]</scope>
</reference>